<evidence type="ECO:0000259" key="2">
    <source>
        <dbReference type="Pfam" id="PF09832"/>
    </source>
</evidence>
<sequence>MRSPLIALLLSACASLVNAAPASVESVETLLVLTKAQELVDSANSNVESSIRQGMLAAVGGTELNAEQKELLEALPPKLVAAIQPEFSWQVLKPDFARLYSESFSQEEVDGMIQFYKSPLGQALIAKMPSVLNRSMQLTQARLGAAMPNLQAAVAAAIAEVKGKR</sequence>
<evidence type="ECO:0000313" key="3">
    <source>
        <dbReference type="EMBL" id="MEK8034912.1"/>
    </source>
</evidence>
<reference evidence="3 4" key="1">
    <citation type="submission" date="2024-04" db="EMBL/GenBank/DDBJ databases">
        <title>Novel species of the genus Ideonella isolated from streams.</title>
        <authorList>
            <person name="Lu H."/>
        </authorList>
    </citation>
    <scope>NUCLEOTIDE SEQUENCE [LARGE SCALE GENOMIC DNA]</scope>
    <source>
        <strain evidence="3 4">DXS29W</strain>
    </source>
</reference>
<keyword evidence="1" id="KW-0732">Signal</keyword>
<organism evidence="3 4">
    <name type="scientific">Ideonella lacteola</name>
    <dbReference type="NCBI Taxonomy" id="2984193"/>
    <lineage>
        <taxon>Bacteria</taxon>
        <taxon>Pseudomonadati</taxon>
        <taxon>Pseudomonadota</taxon>
        <taxon>Betaproteobacteria</taxon>
        <taxon>Burkholderiales</taxon>
        <taxon>Sphaerotilaceae</taxon>
        <taxon>Ideonella</taxon>
    </lineage>
</organism>
<gene>
    <name evidence="3" type="ORF">AACH06_29200</name>
</gene>
<dbReference type="EMBL" id="JBBUTG010000040">
    <property type="protein sequence ID" value="MEK8034912.1"/>
    <property type="molecule type" value="Genomic_DNA"/>
</dbReference>
<protein>
    <submittedName>
        <fullName evidence="3">DUF2059 domain-containing protein</fullName>
    </submittedName>
</protein>
<dbReference type="Pfam" id="PF09832">
    <property type="entry name" value="DUF2059"/>
    <property type="match status" value="1"/>
</dbReference>
<evidence type="ECO:0000313" key="4">
    <source>
        <dbReference type="Proteomes" id="UP001371218"/>
    </source>
</evidence>
<feature type="domain" description="DUF2059" evidence="2">
    <location>
        <begin position="92"/>
        <end position="148"/>
    </location>
</feature>
<feature type="signal peptide" evidence="1">
    <location>
        <begin position="1"/>
        <end position="19"/>
    </location>
</feature>
<keyword evidence="4" id="KW-1185">Reference proteome</keyword>
<dbReference type="Proteomes" id="UP001371218">
    <property type="component" value="Unassembled WGS sequence"/>
</dbReference>
<evidence type="ECO:0000256" key="1">
    <source>
        <dbReference type="SAM" id="SignalP"/>
    </source>
</evidence>
<feature type="chain" id="PRO_5045098524" evidence="1">
    <location>
        <begin position="20"/>
        <end position="165"/>
    </location>
</feature>
<name>A0ABU9BY52_9BURK</name>
<comment type="caution">
    <text evidence="3">The sequence shown here is derived from an EMBL/GenBank/DDBJ whole genome shotgun (WGS) entry which is preliminary data.</text>
</comment>
<dbReference type="RefSeq" id="WP_341429346.1">
    <property type="nucleotide sequence ID" value="NZ_JBBUTG010000040.1"/>
</dbReference>
<dbReference type="InterPro" id="IPR018637">
    <property type="entry name" value="DUF2059"/>
</dbReference>
<accession>A0ABU9BY52</accession>
<proteinExistence type="predicted"/>